<evidence type="ECO:0000256" key="3">
    <source>
        <dbReference type="ARBA" id="ARBA00023141"/>
    </source>
</evidence>
<protein>
    <submittedName>
        <fullName evidence="5">Shikimate dehydrogenase</fullName>
        <ecNumber evidence="5">1.1.1.25</ecNumber>
    </submittedName>
</protein>
<dbReference type="Proteomes" id="UP000051643">
    <property type="component" value="Unassembled WGS sequence"/>
</dbReference>
<dbReference type="InterPro" id="IPR036291">
    <property type="entry name" value="NAD(P)-bd_dom_sf"/>
</dbReference>
<dbReference type="GO" id="GO:0019632">
    <property type="term" value="P:shikimate metabolic process"/>
    <property type="evidence" value="ECO:0007669"/>
    <property type="project" value="TreeGrafter"/>
</dbReference>
<reference evidence="5" key="1">
    <citation type="submission" date="2015-10" db="EMBL/GenBank/DDBJ databases">
        <title>Draft genome sequence of Salegentibacter mishustinae KCTC 12263.</title>
        <authorList>
            <person name="Lin W."/>
            <person name="Zheng Q."/>
        </authorList>
    </citation>
    <scope>NUCLEOTIDE SEQUENCE [LARGE SCALE GENOMIC DNA]</scope>
    <source>
        <strain evidence="5">KCTC 12263</strain>
    </source>
</reference>
<dbReference type="InterPro" id="IPR046346">
    <property type="entry name" value="Aminoacid_DH-like_N_sf"/>
</dbReference>
<keyword evidence="3" id="KW-0028">Amino-acid biosynthesis</keyword>
<dbReference type="STRING" id="270918.APR42_03210"/>
<dbReference type="Gene3D" id="3.40.50.720">
    <property type="entry name" value="NAD(P)-binding Rossmann-like Domain"/>
    <property type="match status" value="1"/>
</dbReference>
<dbReference type="AlphaFoldDB" id="A0A0Q9ZKL7"/>
<keyword evidence="6" id="KW-1185">Reference proteome</keyword>
<dbReference type="EMBL" id="LKTP01000012">
    <property type="protein sequence ID" value="KRG28952.1"/>
    <property type="molecule type" value="Genomic_DNA"/>
</dbReference>
<dbReference type="PANTHER" id="PTHR21089:SF1">
    <property type="entry name" value="BIFUNCTIONAL 3-DEHYDROQUINATE DEHYDRATASE_SHIKIMATE DEHYDROGENASE, CHLOROPLASTIC"/>
    <property type="match status" value="1"/>
</dbReference>
<gene>
    <name evidence="5" type="primary">aroE</name>
    <name evidence="5" type="ORF">APR42_03210</name>
</gene>
<dbReference type="PANTHER" id="PTHR21089">
    <property type="entry name" value="SHIKIMATE DEHYDROGENASE"/>
    <property type="match status" value="1"/>
</dbReference>
<dbReference type="Pfam" id="PF08501">
    <property type="entry name" value="Shikimate_dh_N"/>
    <property type="match status" value="1"/>
</dbReference>
<dbReference type="GO" id="GO:0009073">
    <property type="term" value="P:aromatic amino acid family biosynthetic process"/>
    <property type="evidence" value="ECO:0007669"/>
    <property type="project" value="UniProtKB-KW"/>
</dbReference>
<evidence type="ECO:0000313" key="5">
    <source>
        <dbReference type="EMBL" id="KRG28952.1"/>
    </source>
</evidence>
<evidence type="ECO:0000313" key="6">
    <source>
        <dbReference type="Proteomes" id="UP000051643"/>
    </source>
</evidence>
<organism evidence="5 6">
    <name type="scientific">Salegentibacter mishustinae</name>
    <dbReference type="NCBI Taxonomy" id="270918"/>
    <lineage>
        <taxon>Bacteria</taxon>
        <taxon>Pseudomonadati</taxon>
        <taxon>Bacteroidota</taxon>
        <taxon>Flavobacteriia</taxon>
        <taxon>Flavobacteriales</taxon>
        <taxon>Flavobacteriaceae</taxon>
        <taxon>Salegentibacter</taxon>
    </lineage>
</organism>
<dbReference type="GO" id="GO:0004764">
    <property type="term" value="F:shikimate 3-dehydrogenase (NADP+) activity"/>
    <property type="evidence" value="ECO:0007669"/>
    <property type="project" value="UniProtKB-EC"/>
</dbReference>
<dbReference type="RefSeq" id="WP_057481426.1">
    <property type="nucleotide sequence ID" value="NZ_BMWR01000003.1"/>
</dbReference>
<comment type="pathway">
    <text evidence="1">Metabolic intermediate biosynthesis; chorismate biosynthesis; chorismate from D-erythrose 4-phosphate and phosphoenolpyruvate: step 4/7.</text>
</comment>
<dbReference type="CDD" id="cd01065">
    <property type="entry name" value="NAD_bind_Shikimate_DH"/>
    <property type="match status" value="1"/>
</dbReference>
<keyword evidence="2 5" id="KW-0560">Oxidoreductase</keyword>
<dbReference type="SUPFAM" id="SSF51735">
    <property type="entry name" value="NAD(P)-binding Rossmann-fold domains"/>
    <property type="match status" value="1"/>
</dbReference>
<dbReference type="InterPro" id="IPR022893">
    <property type="entry name" value="Shikimate_DH_fam"/>
</dbReference>
<comment type="caution">
    <text evidence="5">The sequence shown here is derived from an EMBL/GenBank/DDBJ whole genome shotgun (WGS) entry which is preliminary data.</text>
</comment>
<sequence length="242" mass="27490">MKTFGLIGKNISYSFSRTYFTEKFKKENIDAKYYNFDLEEINQFRDVIKEMPDLGGLNVTIPYKQMIITFLDDLAPEAREIGAVNTIKIKGNRLIGYNTDYIGFSESIKPLLKSHHNKALILGTGGASKAIAYALKKLDIEYKFVSRSSGKGKLGYDDLSEEVIKDHNIIINTTPVGTFPDVEEYPEFPVEYLTKNHLVYDLIYNPEITQLLALAKKQGATVKNGLKMLELQAESAWNIWNK</sequence>
<proteinExistence type="predicted"/>
<evidence type="ECO:0000259" key="4">
    <source>
        <dbReference type="Pfam" id="PF08501"/>
    </source>
</evidence>
<accession>A0A0Q9ZKL7</accession>
<name>A0A0Q9ZKL7_9FLAO</name>
<dbReference type="EC" id="1.1.1.25" evidence="5"/>
<keyword evidence="3" id="KW-0057">Aromatic amino acid biosynthesis</keyword>
<dbReference type="Gene3D" id="3.40.50.10860">
    <property type="entry name" value="Leucine Dehydrogenase, chain A, domain 1"/>
    <property type="match status" value="1"/>
</dbReference>
<dbReference type="OrthoDB" id="9792692at2"/>
<dbReference type="SUPFAM" id="SSF53223">
    <property type="entry name" value="Aminoacid dehydrogenase-like, N-terminal domain"/>
    <property type="match status" value="1"/>
</dbReference>
<evidence type="ECO:0000256" key="1">
    <source>
        <dbReference type="ARBA" id="ARBA00004871"/>
    </source>
</evidence>
<dbReference type="InterPro" id="IPR013708">
    <property type="entry name" value="Shikimate_DH-bd_N"/>
</dbReference>
<dbReference type="GO" id="GO:0009423">
    <property type="term" value="P:chorismate biosynthetic process"/>
    <property type="evidence" value="ECO:0007669"/>
    <property type="project" value="TreeGrafter"/>
</dbReference>
<feature type="domain" description="Shikimate dehydrogenase substrate binding N-terminal" evidence="4">
    <location>
        <begin position="6"/>
        <end position="87"/>
    </location>
</feature>
<dbReference type="GO" id="GO:0050661">
    <property type="term" value="F:NADP binding"/>
    <property type="evidence" value="ECO:0007669"/>
    <property type="project" value="TreeGrafter"/>
</dbReference>
<dbReference type="GO" id="GO:0005829">
    <property type="term" value="C:cytosol"/>
    <property type="evidence" value="ECO:0007669"/>
    <property type="project" value="TreeGrafter"/>
</dbReference>
<evidence type="ECO:0000256" key="2">
    <source>
        <dbReference type="ARBA" id="ARBA00023002"/>
    </source>
</evidence>